<dbReference type="AlphaFoldDB" id="A0A6A6A8U1"/>
<gene>
    <name evidence="2" type="ORF">P153DRAFT_295362</name>
</gene>
<organism evidence="2 3">
    <name type="scientific">Dothidotthia symphoricarpi CBS 119687</name>
    <dbReference type="NCBI Taxonomy" id="1392245"/>
    <lineage>
        <taxon>Eukaryota</taxon>
        <taxon>Fungi</taxon>
        <taxon>Dikarya</taxon>
        <taxon>Ascomycota</taxon>
        <taxon>Pezizomycotina</taxon>
        <taxon>Dothideomycetes</taxon>
        <taxon>Pleosporomycetidae</taxon>
        <taxon>Pleosporales</taxon>
        <taxon>Dothidotthiaceae</taxon>
        <taxon>Dothidotthia</taxon>
    </lineage>
</organism>
<dbReference type="OrthoDB" id="5319191at2759"/>
<protein>
    <recommendedName>
        <fullName evidence="4">Dockerin type 1</fullName>
    </recommendedName>
</protein>
<accession>A0A6A6A8U1</accession>
<dbReference type="EMBL" id="ML977511">
    <property type="protein sequence ID" value="KAF2127237.1"/>
    <property type="molecule type" value="Genomic_DNA"/>
</dbReference>
<evidence type="ECO:0000313" key="3">
    <source>
        <dbReference type="Proteomes" id="UP000799771"/>
    </source>
</evidence>
<keyword evidence="1" id="KW-0732">Signal</keyword>
<feature type="signal peptide" evidence="1">
    <location>
        <begin position="1"/>
        <end position="20"/>
    </location>
</feature>
<evidence type="ECO:0008006" key="4">
    <source>
        <dbReference type="Google" id="ProtNLM"/>
    </source>
</evidence>
<evidence type="ECO:0000256" key="1">
    <source>
        <dbReference type="SAM" id="SignalP"/>
    </source>
</evidence>
<feature type="chain" id="PRO_5025674040" description="Dockerin type 1" evidence="1">
    <location>
        <begin position="21"/>
        <end position="469"/>
    </location>
</feature>
<keyword evidence="3" id="KW-1185">Reference proteome</keyword>
<reference evidence="2" key="1">
    <citation type="journal article" date="2020" name="Stud. Mycol.">
        <title>101 Dothideomycetes genomes: a test case for predicting lifestyles and emergence of pathogens.</title>
        <authorList>
            <person name="Haridas S."/>
            <person name="Albert R."/>
            <person name="Binder M."/>
            <person name="Bloem J."/>
            <person name="Labutti K."/>
            <person name="Salamov A."/>
            <person name="Andreopoulos B."/>
            <person name="Baker S."/>
            <person name="Barry K."/>
            <person name="Bills G."/>
            <person name="Bluhm B."/>
            <person name="Cannon C."/>
            <person name="Castanera R."/>
            <person name="Culley D."/>
            <person name="Daum C."/>
            <person name="Ezra D."/>
            <person name="Gonzalez J."/>
            <person name="Henrissat B."/>
            <person name="Kuo A."/>
            <person name="Liang C."/>
            <person name="Lipzen A."/>
            <person name="Lutzoni F."/>
            <person name="Magnuson J."/>
            <person name="Mondo S."/>
            <person name="Nolan M."/>
            <person name="Ohm R."/>
            <person name="Pangilinan J."/>
            <person name="Park H.-J."/>
            <person name="Ramirez L."/>
            <person name="Alfaro M."/>
            <person name="Sun H."/>
            <person name="Tritt A."/>
            <person name="Yoshinaga Y."/>
            <person name="Zwiers L.-H."/>
            <person name="Turgeon B."/>
            <person name="Goodwin S."/>
            <person name="Spatafora J."/>
            <person name="Crous P."/>
            <person name="Grigoriev I."/>
        </authorList>
    </citation>
    <scope>NUCLEOTIDE SEQUENCE</scope>
    <source>
        <strain evidence="2">CBS 119687</strain>
    </source>
</reference>
<dbReference type="GeneID" id="54404455"/>
<dbReference type="Proteomes" id="UP000799771">
    <property type="component" value="Unassembled WGS sequence"/>
</dbReference>
<sequence>MWTTQLIALLAAQYSAVVIAHPAPAPVPAPLPAVCAAGTQSPAFYPRSAKATTSTPVRARADAPAPAQYTANPSLGGGGSTFVDSAHFRVYNGGSNAAASLKHLEAAHACFVEKLGWRTPGLSINTGGKGQEVGPWYKLNVYGMQDSELNGAAGVQQSDGAKGLAWLEVLTEYLADPRVVVHEYGHSMHYSEEKWVGQQNTGAWWEPMANYIADTYWSTPICNDARKAVGLPGVEGDSFIALQKVISDSYQVIVDGTVDTGNYYESYPFLSYLTFNPDNTTALGPSALLTMIRTYVADSNDTPLHVLARLLPATTSLQHLIGRYWARMAYVDIAHPKAHAAFLAQRSTLVYGNIARSSGSTYAVVPARAPRYMGANINPLKITAGASSVSVAVTADAAYSATLVVSSKAGVSYTDVVQGKASAAVAQGDEVSFVIANTPAQLVKYDPFDIPAALNKGLGYSVVVTGATA</sequence>
<dbReference type="RefSeq" id="XP_033521626.1">
    <property type="nucleotide sequence ID" value="XM_033664023.1"/>
</dbReference>
<proteinExistence type="predicted"/>
<evidence type="ECO:0000313" key="2">
    <source>
        <dbReference type="EMBL" id="KAF2127237.1"/>
    </source>
</evidence>
<name>A0A6A6A8U1_9PLEO</name>